<dbReference type="EMBL" id="JMPJ01000046">
    <property type="protein sequence ID" value="KFC81911.1"/>
    <property type="molecule type" value="Genomic_DNA"/>
</dbReference>
<dbReference type="InterPro" id="IPR000182">
    <property type="entry name" value="GNAT_dom"/>
</dbReference>
<keyword evidence="2" id="KW-0012">Acyltransferase</keyword>
<evidence type="ECO:0000313" key="5">
    <source>
        <dbReference type="Proteomes" id="UP000028640"/>
    </source>
</evidence>
<evidence type="ECO:0000259" key="3">
    <source>
        <dbReference type="PROSITE" id="PS51186"/>
    </source>
</evidence>
<reference evidence="4 5" key="1">
    <citation type="submission" date="2014-05" db="EMBL/GenBank/DDBJ databases">
        <title>ATOL: Assembling a taxonomically balanced genome-scale reconstruction of the evolutionary history of the Enterobacteriaceae.</title>
        <authorList>
            <person name="Plunkett G.III."/>
            <person name="Neeno-Eckwall E.C."/>
            <person name="Glasner J.D."/>
            <person name="Perna N.T."/>
        </authorList>
    </citation>
    <scope>NUCLEOTIDE SEQUENCE [LARGE SCALE GENOMIC DNA]</scope>
    <source>
        <strain evidence="4 5">ATCC 33852</strain>
    </source>
</reference>
<feature type="domain" description="N-acetyltransferase" evidence="3">
    <location>
        <begin position="4"/>
        <end position="152"/>
    </location>
</feature>
<keyword evidence="5" id="KW-1185">Reference proteome</keyword>
<dbReference type="Proteomes" id="UP000028640">
    <property type="component" value="Unassembled WGS sequence"/>
</dbReference>
<dbReference type="eggNOG" id="COG0456">
    <property type="taxonomic scope" value="Bacteria"/>
</dbReference>
<evidence type="ECO:0000313" key="4">
    <source>
        <dbReference type="EMBL" id="KFC81911.1"/>
    </source>
</evidence>
<protein>
    <submittedName>
        <fullName evidence="4">Putative transcriptional regulator</fullName>
    </submittedName>
</protein>
<accession>A0A085GDW6</accession>
<keyword evidence="1" id="KW-0808">Transferase</keyword>
<dbReference type="OrthoDB" id="9799681at2"/>
<proteinExistence type="predicted"/>
<dbReference type="CDD" id="cd04301">
    <property type="entry name" value="NAT_SF"/>
    <property type="match status" value="1"/>
</dbReference>
<dbReference type="InterPro" id="IPR050832">
    <property type="entry name" value="Bact_Acetyltransf"/>
</dbReference>
<dbReference type="RefSeq" id="WP_034790391.1">
    <property type="nucleotide sequence ID" value="NZ_JMPJ01000046.1"/>
</dbReference>
<dbReference type="PANTHER" id="PTHR43877:SF2">
    <property type="entry name" value="AMINOALKYLPHOSPHONATE N-ACETYLTRANSFERASE-RELATED"/>
    <property type="match status" value="1"/>
</dbReference>
<gene>
    <name evidence="4" type="ORF">GEAM_1639</name>
</gene>
<dbReference type="Gene3D" id="3.40.630.30">
    <property type="match status" value="1"/>
</dbReference>
<dbReference type="PROSITE" id="PS51186">
    <property type="entry name" value="GNAT"/>
    <property type="match status" value="1"/>
</dbReference>
<dbReference type="SUPFAM" id="SSF55729">
    <property type="entry name" value="Acyl-CoA N-acyltransferases (Nat)"/>
    <property type="match status" value="1"/>
</dbReference>
<name>A0A085GDW6_EWIA3</name>
<dbReference type="GO" id="GO:0016747">
    <property type="term" value="F:acyltransferase activity, transferring groups other than amino-acyl groups"/>
    <property type="evidence" value="ECO:0007669"/>
    <property type="project" value="InterPro"/>
</dbReference>
<evidence type="ECO:0000256" key="2">
    <source>
        <dbReference type="ARBA" id="ARBA00023315"/>
    </source>
</evidence>
<comment type="caution">
    <text evidence="4">The sequence shown here is derived from an EMBL/GenBank/DDBJ whole genome shotgun (WGS) entry which is preliminary data.</text>
</comment>
<evidence type="ECO:0000256" key="1">
    <source>
        <dbReference type="ARBA" id="ARBA00022679"/>
    </source>
</evidence>
<dbReference type="AlphaFoldDB" id="A0A085GDW6"/>
<dbReference type="Pfam" id="PF00583">
    <property type="entry name" value="Acetyltransf_1"/>
    <property type="match status" value="1"/>
</dbReference>
<dbReference type="STRING" id="910964.GEAM_1639"/>
<dbReference type="InterPro" id="IPR016181">
    <property type="entry name" value="Acyl_CoA_acyltransferase"/>
</dbReference>
<organism evidence="4 5">
    <name type="scientific">Ewingella americana (strain ATCC 33852 / DSM 4580 / CCUG 14506 / JCM 5911 / LMG 7869 / NCTC 12157 / CDC 1468-78)</name>
    <dbReference type="NCBI Taxonomy" id="910964"/>
    <lineage>
        <taxon>Bacteria</taxon>
        <taxon>Pseudomonadati</taxon>
        <taxon>Pseudomonadota</taxon>
        <taxon>Gammaproteobacteria</taxon>
        <taxon>Enterobacterales</taxon>
        <taxon>Yersiniaceae</taxon>
        <taxon>Ewingella</taxon>
    </lineage>
</organism>
<sequence>MTHVTFRKATIADLPAIVALLADDILGQQREDSSVPPAQVYVDAFNAIDADPNQLQVVAVNGEEVIGTLQLTFTPGLARKGAWRGQIEGVRISRHHRSAGIGELMFAWAIEACKDKGCKWVQLTTDKQRPDAHRFYDKLGFVDSHIGYKLAL</sequence>
<dbReference type="PANTHER" id="PTHR43877">
    <property type="entry name" value="AMINOALKYLPHOSPHONATE N-ACETYLTRANSFERASE-RELATED-RELATED"/>
    <property type="match status" value="1"/>
</dbReference>
<dbReference type="GeneID" id="78379986"/>